<accession>A0A9D2UHY5</accession>
<dbReference type="EMBL" id="DWUP01000071">
    <property type="protein sequence ID" value="HJD52787.1"/>
    <property type="molecule type" value="Genomic_DNA"/>
</dbReference>
<dbReference type="Pfam" id="PF13620">
    <property type="entry name" value="CarboxypepD_reg"/>
    <property type="match status" value="1"/>
</dbReference>
<dbReference type="InterPro" id="IPR008969">
    <property type="entry name" value="CarboxyPept-like_regulatory"/>
</dbReference>
<protein>
    <submittedName>
        <fullName evidence="2">TonB-dependent receptor family protein</fullName>
    </submittedName>
</protein>
<comment type="caution">
    <text evidence="2">The sequence shown here is derived from an EMBL/GenBank/DDBJ whole genome shotgun (WGS) entry which is preliminary data.</text>
</comment>
<evidence type="ECO:0000313" key="2">
    <source>
        <dbReference type="EMBL" id="HJD52787.1"/>
    </source>
</evidence>
<dbReference type="InterPro" id="IPR041700">
    <property type="entry name" value="OMP_b-brl_3"/>
</dbReference>
<dbReference type="AlphaFoldDB" id="A0A9D2UHY5"/>
<proteinExistence type="predicted"/>
<gene>
    <name evidence="2" type="ORF">IAA93_03540</name>
</gene>
<reference evidence="2" key="1">
    <citation type="journal article" date="2021" name="PeerJ">
        <title>Extensive microbial diversity within the chicken gut microbiome revealed by metagenomics and culture.</title>
        <authorList>
            <person name="Gilroy R."/>
            <person name="Ravi A."/>
            <person name="Getino M."/>
            <person name="Pursley I."/>
            <person name="Horton D.L."/>
            <person name="Alikhan N.F."/>
            <person name="Baker D."/>
            <person name="Gharbi K."/>
            <person name="Hall N."/>
            <person name="Watson M."/>
            <person name="Adriaenssens E.M."/>
            <person name="Foster-Nyarko E."/>
            <person name="Jarju S."/>
            <person name="Secka A."/>
            <person name="Antonio M."/>
            <person name="Oren A."/>
            <person name="Chaudhuri R.R."/>
            <person name="La Ragione R."/>
            <person name="Hildebrand F."/>
            <person name="Pallen M.J."/>
        </authorList>
    </citation>
    <scope>NUCLEOTIDE SEQUENCE</scope>
    <source>
        <strain evidence="2">MalCec1-1739</strain>
    </source>
</reference>
<dbReference type="Pfam" id="PF14905">
    <property type="entry name" value="OMP_b-brl_3"/>
    <property type="match status" value="1"/>
</dbReference>
<name>A0A9D2UHY5_9BACT</name>
<feature type="domain" description="Outer membrane protein beta-barrel" evidence="1">
    <location>
        <begin position="436"/>
        <end position="892"/>
    </location>
</feature>
<keyword evidence="2" id="KW-0675">Receptor</keyword>
<dbReference type="Gene3D" id="2.60.40.1120">
    <property type="entry name" value="Carboxypeptidase-like, regulatory domain"/>
    <property type="match status" value="1"/>
</dbReference>
<evidence type="ECO:0000313" key="3">
    <source>
        <dbReference type="Proteomes" id="UP000787625"/>
    </source>
</evidence>
<evidence type="ECO:0000259" key="1">
    <source>
        <dbReference type="Pfam" id="PF14905"/>
    </source>
</evidence>
<dbReference type="SUPFAM" id="SSF49464">
    <property type="entry name" value="Carboxypeptidase regulatory domain-like"/>
    <property type="match status" value="1"/>
</dbReference>
<sequence>MSRLTIVFIAVVIVVFALDVRGQTARTYTVTGHVADEGGGAVEGATVMLLNAADSTSVTSSMTDEAGRYTLRAVSGHDYLVKIAFVGYETMISPLGNPKGKDLMDLGTSVIRLDSHLIDEAVVVAEAPPVMMRGDTVTYSAAAIRLHDGAMLEDLLKKIPGAEISADGKITVNGKEISKIMIDGKEFFVNDPDMALKNLPADVVKDVKTYDRKSDMARTTGIDDGEEQNVLDVTIKDGMKKGWFGNAMAGAGTEEKYEASAMVNRFRGDMQFTLLGSANNTNGRGGRNADDADIGTSGMTGYGETRSQSLGANFSIDKTKVDFHADVSYGRRDHGIERNELKETFLVHGSTLDSRHSTTDNLSNRLNGSLSLTWDIDSMTSLRINQNFDYGMSDNGSYSMSHTLDFMSDTINAGVSSTGNDGHNYSLRGNLMLNRRLGKDGRNVTLRASYDISDGGSDELSLSHLYFYAADSLSDIRRLTANSSRDTRYQVSLTYSEPLWKDAYLRLGYSYSKSLSSSLRDPVYDNSPAVVAGAFENETYNYKSEHSIEASLQSTWRKLYYNIGLDFLPLATRTKVDRGINSGLDKEQATLAFQPRANIVIRFDKTRQLRLYYSGRSSTPSILDLQEVKDISDPMNLKLGNPNLKNSFRNMASISFTGFDPGRGSSLFFMLSANNVINGITQRTTFDGRTGVRTTRSENINGNWGANTSLAFISPLKNKKFTLSATVACHYSHRVGYSSMSGDDGASAVSISNNAVVDNSFSASYRCDRFDATLGAVFETNLSRNNLNSRNDRSTYGYGLNADVNITLPWELYFSTSASYVGRRGYSAGYDDDYVLWNVQLSKSFLKGNRATVRIKAYDILHSQNNTFRTMGYDYTLDTETNVVGSYLMVQFVYRFNTMGAGRKSDRSPSGDWRRRPMRGVMRAMPMGMPT</sequence>
<reference evidence="2" key="2">
    <citation type="submission" date="2021-04" db="EMBL/GenBank/DDBJ databases">
        <authorList>
            <person name="Gilroy R."/>
        </authorList>
    </citation>
    <scope>NUCLEOTIDE SEQUENCE</scope>
    <source>
        <strain evidence="2">MalCec1-1739</strain>
    </source>
</reference>
<dbReference type="Proteomes" id="UP000787625">
    <property type="component" value="Unassembled WGS sequence"/>
</dbReference>
<dbReference type="SUPFAM" id="SSF56935">
    <property type="entry name" value="Porins"/>
    <property type="match status" value="1"/>
</dbReference>
<organism evidence="2 3">
    <name type="scientific">Candidatus Avibacteroides avistercoris</name>
    <dbReference type="NCBI Taxonomy" id="2840690"/>
    <lineage>
        <taxon>Bacteria</taxon>
        <taxon>Pseudomonadati</taxon>
        <taxon>Bacteroidota</taxon>
        <taxon>Bacteroidia</taxon>
        <taxon>Bacteroidales</taxon>
        <taxon>Bacteroidaceae</taxon>
        <taxon>Bacteroidaceae incertae sedis</taxon>
        <taxon>Candidatus Avibacteroides</taxon>
    </lineage>
</organism>